<comment type="caution">
    <text evidence="2">The sequence shown here is derived from an EMBL/GenBank/DDBJ whole genome shotgun (WGS) entry which is preliminary data.</text>
</comment>
<evidence type="ECO:0000313" key="2">
    <source>
        <dbReference type="EMBL" id="GAA2428252.1"/>
    </source>
</evidence>
<dbReference type="EMBL" id="BAAASE010000020">
    <property type="protein sequence ID" value="GAA2428252.1"/>
    <property type="molecule type" value="Genomic_DNA"/>
</dbReference>
<proteinExistence type="predicted"/>
<dbReference type="InterPro" id="IPR012340">
    <property type="entry name" value="NA-bd_OB-fold"/>
</dbReference>
<evidence type="ECO:0000256" key="1">
    <source>
        <dbReference type="SAM" id="MobiDB-lite"/>
    </source>
</evidence>
<sequence length="161" mass="17401">MLFKQLDTHDKPSTHGSRKYKVRETTEASVGAITGPLAAPSSLLLGRYDDGGRLQYTARTTTLARTASPSVAGLLAPARRGHPWTGRSLAAGWGSRETLNVTLVEPELVEVGVDVALDVSGRRRWPARLHRAPTPTSPTSRHRRTHASRLHPSDGRVAASL</sequence>
<feature type="compositionally biased region" description="Basic residues" evidence="1">
    <location>
        <begin position="140"/>
        <end position="149"/>
    </location>
</feature>
<organism evidence="2 3">
    <name type="scientific">Streptomyces coeruleofuscus</name>
    <dbReference type="NCBI Taxonomy" id="66879"/>
    <lineage>
        <taxon>Bacteria</taxon>
        <taxon>Bacillati</taxon>
        <taxon>Actinomycetota</taxon>
        <taxon>Actinomycetes</taxon>
        <taxon>Kitasatosporales</taxon>
        <taxon>Streptomycetaceae</taxon>
        <taxon>Streptomyces</taxon>
    </lineage>
</organism>
<dbReference type="Proteomes" id="UP001499986">
    <property type="component" value="Unassembled WGS sequence"/>
</dbReference>
<evidence type="ECO:0000313" key="3">
    <source>
        <dbReference type="Proteomes" id="UP001499986"/>
    </source>
</evidence>
<dbReference type="RefSeq" id="WP_346139681.1">
    <property type="nucleotide sequence ID" value="NZ_BAAASE010000020.1"/>
</dbReference>
<protein>
    <submittedName>
        <fullName evidence="2">Uncharacterized protein</fullName>
    </submittedName>
</protein>
<keyword evidence="3" id="KW-1185">Reference proteome</keyword>
<feature type="region of interest" description="Disordered" evidence="1">
    <location>
        <begin position="127"/>
        <end position="161"/>
    </location>
</feature>
<name>A0ABN3JEK5_9ACTN</name>
<gene>
    <name evidence="2" type="ORF">GCM10010255_83880</name>
</gene>
<dbReference type="Gene3D" id="2.40.50.140">
    <property type="entry name" value="Nucleic acid-binding proteins"/>
    <property type="match status" value="1"/>
</dbReference>
<accession>A0ABN3JEK5</accession>
<reference evidence="2 3" key="1">
    <citation type="journal article" date="2019" name="Int. J. Syst. Evol. Microbiol.">
        <title>The Global Catalogue of Microorganisms (GCM) 10K type strain sequencing project: providing services to taxonomists for standard genome sequencing and annotation.</title>
        <authorList>
            <consortium name="The Broad Institute Genomics Platform"/>
            <consortium name="The Broad Institute Genome Sequencing Center for Infectious Disease"/>
            <person name="Wu L."/>
            <person name="Ma J."/>
        </authorList>
    </citation>
    <scope>NUCLEOTIDE SEQUENCE [LARGE SCALE GENOMIC DNA]</scope>
    <source>
        <strain evidence="2 3">JCM 4358</strain>
    </source>
</reference>